<dbReference type="eggNOG" id="COG0079">
    <property type="taxonomic scope" value="Bacteria"/>
</dbReference>
<dbReference type="InterPro" id="IPR005861">
    <property type="entry name" value="HisP_aminotrans"/>
</dbReference>
<comment type="subunit">
    <text evidence="4 9">Homodimer.</text>
</comment>
<keyword evidence="7 9" id="KW-0663">Pyridoxal phosphate</keyword>
<dbReference type="PANTHER" id="PTHR43643:SF3">
    <property type="entry name" value="HISTIDINOL-PHOSPHATE AMINOTRANSFERASE"/>
    <property type="match status" value="1"/>
</dbReference>
<keyword evidence="5 9" id="KW-0032">Aminotransferase</keyword>
<dbReference type="PANTHER" id="PTHR43643">
    <property type="entry name" value="HISTIDINOL-PHOSPHATE AMINOTRANSFERASE 2"/>
    <property type="match status" value="1"/>
</dbReference>
<comment type="catalytic activity">
    <reaction evidence="8 9">
        <text>L-histidinol phosphate + 2-oxoglutarate = 3-(imidazol-4-yl)-2-oxopropyl phosphate + L-glutamate</text>
        <dbReference type="Rhea" id="RHEA:23744"/>
        <dbReference type="ChEBI" id="CHEBI:16810"/>
        <dbReference type="ChEBI" id="CHEBI:29985"/>
        <dbReference type="ChEBI" id="CHEBI:57766"/>
        <dbReference type="ChEBI" id="CHEBI:57980"/>
        <dbReference type="EC" id="2.6.1.9"/>
    </reaction>
</comment>
<comment type="similarity">
    <text evidence="3 9">Belongs to the class-II pyridoxal-phosphate-dependent aminotransferase family. Histidinol-phosphate aminotransferase subfamily.</text>
</comment>
<dbReference type="GO" id="GO:0000105">
    <property type="term" value="P:L-histidine biosynthetic process"/>
    <property type="evidence" value="ECO:0007669"/>
    <property type="project" value="UniProtKB-UniRule"/>
</dbReference>
<dbReference type="InterPro" id="IPR015422">
    <property type="entry name" value="PyrdxlP-dep_Trfase_small"/>
</dbReference>
<dbReference type="SUPFAM" id="SSF53383">
    <property type="entry name" value="PLP-dependent transferases"/>
    <property type="match status" value="1"/>
</dbReference>
<sequence length="389" mass="43781">MNLDTLMPQYVRQFETYIPSPPDDELKRMFGIERLIRLNNNENPLGPPPAVAALLRSLDPALVPRYPSGDCFHLREKLAAQLGLTPKQLLFGNGANEVIAFVIKAFCEQGDNIVTADRTFAVYEWIARFSGLEARLAPLNDFGFDEEALLAQVDRRTKLVFICNPNNPTGSWWSRDRLISFLERLGPDHLVVLDEAYCEFMDQPDYPDGISLLSRFSNLIIFRTFSKMYGLAGLRIGYLAGVEQVVDSIRKTCIVYSVNSIAQVAALAAFGDQEFIRATRSMVREGQQMLAELCSTLQLPLLAGDCNFAMIRLPFSDTLAYRSLMQQGVMIRTMTAFRFPGWIRVSISTRDEMRLFCEALSRLVHSRTDRNPLARAYGVSGSMPHISAV</sequence>
<dbReference type="InterPro" id="IPR050106">
    <property type="entry name" value="HistidinolP_aminotransfase"/>
</dbReference>
<feature type="modified residue" description="N6-(pyridoxal phosphate)lysine" evidence="9">
    <location>
        <position position="227"/>
    </location>
</feature>
<evidence type="ECO:0000256" key="5">
    <source>
        <dbReference type="ARBA" id="ARBA00022576"/>
    </source>
</evidence>
<evidence type="ECO:0000256" key="7">
    <source>
        <dbReference type="ARBA" id="ARBA00022898"/>
    </source>
</evidence>
<accession>B3E5D4</accession>
<evidence type="ECO:0000256" key="4">
    <source>
        <dbReference type="ARBA" id="ARBA00011738"/>
    </source>
</evidence>
<dbReference type="NCBIfam" id="TIGR01141">
    <property type="entry name" value="hisC"/>
    <property type="match status" value="1"/>
</dbReference>
<dbReference type="OrthoDB" id="9813612at2"/>
<dbReference type="InterPro" id="IPR015424">
    <property type="entry name" value="PyrdxlP-dep_Trfase"/>
</dbReference>
<evidence type="ECO:0000256" key="6">
    <source>
        <dbReference type="ARBA" id="ARBA00022679"/>
    </source>
</evidence>
<evidence type="ECO:0000256" key="8">
    <source>
        <dbReference type="ARBA" id="ARBA00047481"/>
    </source>
</evidence>
<dbReference type="GO" id="GO:0004400">
    <property type="term" value="F:histidinol-phosphate transaminase activity"/>
    <property type="evidence" value="ECO:0007669"/>
    <property type="project" value="UniProtKB-UniRule"/>
</dbReference>
<comment type="cofactor">
    <cofactor evidence="1 9">
        <name>pyridoxal 5'-phosphate</name>
        <dbReference type="ChEBI" id="CHEBI:597326"/>
    </cofactor>
</comment>
<dbReference type="InterPro" id="IPR015421">
    <property type="entry name" value="PyrdxlP-dep_Trfase_major"/>
</dbReference>
<evidence type="ECO:0000256" key="9">
    <source>
        <dbReference type="HAMAP-Rule" id="MF_01023"/>
    </source>
</evidence>
<dbReference type="EC" id="2.6.1.9" evidence="9"/>
<organism evidence="11 12">
    <name type="scientific">Trichlorobacter lovleyi (strain ATCC BAA-1151 / DSM 17278 / SZ)</name>
    <name type="common">Geobacter lovleyi</name>
    <dbReference type="NCBI Taxonomy" id="398767"/>
    <lineage>
        <taxon>Bacteria</taxon>
        <taxon>Pseudomonadati</taxon>
        <taxon>Thermodesulfobacteriota</taxon>
        <taxon>Desulfuromonadia</taxon>
        <taxon>Geobacterales</taxon>
        <taxon>Geobacteraceae</taxon>
        <taxon>Trichlorobacter</taxon>
    </lineage>
</organism>
<gene>
    <name evidence="9" type="primary">hisC</name>
    <name evidence="11" type="ordered locus">Glov_2405</name>
</gene>
<dbReference type="InterPro" id="IPR004839">
    <property type="entry name" value="Aminotransferase_I/II_large"/>
</dbReference>
<keyword evidence="6 9" id="KW-0808">Transferase</keyword>
<feature type="domain" description="Aminotransferase class I/classII large" evidence="10">
    <location>
        <begin position="35"/>
        <end position="360"/>
    </location>
</feature>
<reference evidence="11 12" key="1">
    <citation type="submission" date="2008-05" db="EMBL/GenBank/DDBJ databases">
        <title>Complete sequence of chromosome of Geobacter lovleyi SZ.</title>
        <authorList>
            <consortium name="US DOE Joint Genome Institute"/>
            <person name="Lucas S."/>
            <person name="Copeland A."/>
            <person name="Lapidus A."/>
            <person name="Glavina del Rio T."/>
            <person name="Dalin E."/>
            <person name="Tice H."/>
            <person name="Bruce D."/>
            <person name="Goodwin L."/>
            <person name="Pitluck S."/>
            <person name="Chertkov O."/>
            <person name="Meincke L."/>
            <person name="Brettin T."/>
            <person name="Detter J.C."/>
            <person name="Han C."/>
            <person name="Tapia R."/>
            <person name="Kuske C.R."/>
            <person name="Schmutz J."/>
            <person name="Larimer F."/>
            <person name="Land M."/>
            <person name="Hauser L."/>
            <person name="Kyrpides N."/>
            <person name="Mikhailova N."/>
            <person name="Sung Y."/>
            <person name="Fletcher K.E."/>
            <person name="Ritalahti K.M."/>
            <person name="Loeffler F.E."/>
            <person name="Richardson P."/>
        </authorList>
    </citation>
    <scope>NUCLEOTIDE SEQUENCE [LARGE SCALE GENOMIC DNA]</scope>
    <source>
        <strain evidence="12">ATCC BAA-1151 / DSM 17278 / SZ</strain>
    </source>
</reference>
<protein>
    <recommendedName>
        <fullName evidence="9">Histidinol-phosphate aminotransferase</fullName>
        <ecNumber evidence="9">2.6.1.9</ecNumber>
    </recommendedName>
    <alternativeName>
        <fullName evidence="9">Imidazole acetol-phosphate transaminase</fullName>
    </alternativeName>
</protein>
<evidence type="ECO:0000259" key="10">
    <source>
        <dbReference type="Pfam" id="PF00155"/>
    </source>
</evidence>
<keyword evidence="9" id="KW-0028">Amino-acid biosynthesis</keyword>
<evidence type="ECO:0000313" key="11">
    <source>
        <dbReference type="EMBL" id="ACD96121.1"/>
    </source>
</evidence>
<evidence type="ECO:0000256" key="3">
    <source>
        <dbReference type="ARBA" id="ARBA00007970"/>
    </source>
</evidence>
<dbReference type="Pfam" id="PF00155">
    <property type="entry name" value="Aminotran_1_2"/>
    <property type="match status" value="1"/>
</dbReference>
<proteinExistence type="inferred from homology"/>
<dbReference type="KEGG" id="glo:Glov_2405"/>
<evidence type="ECO:0000256" key="2">
    <source>
        <dbReference type="ARBA" id="ARBA00005011"/>
    </source>
</evidence>
<dbReference type="HOGENOM" id="CLU_017584_3_3_7"/>
<evidence type="ECO:0000313" key="12">
    <source>
        <dbReference type="Proteomes" id="UP000002420"/>
    </source>
</evidence>
<dbReference type="GO" id="GO:0030170">
    <property type="term" value="F:pyridoxal phosphate binding"/>
    <property type="evidence" value="ECO:0007669"/>
    <property type="project" value="InterPro"/>
</dbReference>
<dbReference type="RefSeq" id="WP_012470454.1">
    <property type="nucleotide sequence ID" value="NC_010814.1"/>
</dbReference>
<dbReference type="STRING" id="398767.Glov_2405"/>
<name>B3E5D4_TRIL1</name>
<dbReference type="HAMAP" id="MF_01023">
    <property type="entry name" value="HisC_aminotrans_2"/>
    <property type="match status" value="1"/>
</dbReference>
<keyword evidence="12" id="KW-1185">Reference proteome</keyword>
<evidence type="ECO:0000256" key="1">
    <source>
        <dbReference type="ARBA" id="ARBA00001933"/>
    </source>
</evidence>
<comment type="pathway">
    <text evidence="2 9">Amino-acid biosynthesis; L-histidine biosynthesis; L-histidine from 5-phospho-alpha-D-ribose 1-diphosphate: step 7/9.</text>
</comment>
<dbReference type="UniPathway" id="UPA00031">
    <property type="reaction ID" value="UER00012"/>
</dbReference>
<dbReference type="CDD" id="cd00609">
    <property type="entry name" value="AAT_like"/>
    <property type="match status" value="1"/>
</dbReference>
<dbReference type="Proteomes" id="UP000002420">
    <property type="component" value="Chromosome"/>
</dbReference>
<dbReference type="AlphaFoldDB" id="B3E5D4"/>
<dbReference type="EMBL" id="CP001089">
    <property type="protein sequence ID" value="ACD96121.1"/>
    <property type="molecule type" value="Genomic_DNA"/>
</dbReference>
<keyword evidence="9" id="KW-0368">Histidine biosynthesis</keyword>
<dbReference type="Gene3D" id="3.90.1150.10">
    <property type="entry name" value="Aspartate Aminotransferase, domain 1"/>
    <property type="match status" value="1"/>
</dbReference>
<dbReference type="Gene3D" id="3.40.640.10">
    <property type="entry name" value="Type I PLP-dependent aspartate aminotransferase-like (Major domain)"/>
    <property type="match status" value="1"/>
</dbReference>